<evidence type="ECO:0000313" key="1">
    <source>
        <dbReference type="EMBL" id="CAG7884655.1"/>
    </source>
</evidence>
<organism evidence="2">
    <name type="scientific">Brassica campestris</name>
    <name type="common">Field mustard</name>
    <dbReference type="NCBI Taxonomy" id="3711"/>
    <lineage>
        <taxon>Eukaryota</taxon>
        <taxon>Viridiplantae</taxon>
        <taxon>Streptophyta</taxon>
        <taxon>Embryophyta</taxon>
        <taxon>Tracheophyta</taxon>
        <taxon>Spermatophyta</taxon>
        <taxon>Magnoliopsida</taxon>
        <taxon>eudicotyledons</taxon>
        <taxon>Gunneridae</taxon>
        <taxon>Pentapetalae</taxon>
        <taxon>rosids</taxon>
        <taxon>malvids</taxon>
        <taxon>Brassicales</taxon>
        <taxon>Brassicaceae</taxon>
        <taxon>Brassiceae</taxon>
        <taxon>Brassica</taxon>
    </lineage>
</organism>
<dbReference type="Proteomes" id="UP000694005">
    <property type="component" value="Chromosome A03"/>
</dbReference>
<proteinExistence type="predicted"/>
<dbReference type="Gramene" id="A03p59980.2_BraZ1">
    <property type="protein sequence ID" value="A03p59980.2_BraZ1.CDS.1"/>
    <property type="gene ID" value="A03g59980.2_BraZ1"/>
</dbReference>
<sequence length="153" mass="17237">MLIFEDKSWAPEEVAAKALGLTREWKQAQQGQQTKGKKLPPYRYDQISLRQDLIECQTDAAWDKGQRKAGLAWIFTGLVNPVQDRGHTTQDFVNSPLIAEALEVRSGLCIGGNNEALKAQSLLRQLNAHSSNQQQIANEGNCGYRQRYLRNLL</sequence>
<dbReference type="EMBL" id="LR031572">
    <property type="protein sequence ID" value="VDC83716.1"/>
    <property type="molecule type" value="Genomic_DNA"/>
</dbReference>
<reference evidence="2" key="1">
    <citation type="submission" date="2018-11" db="EMBL/GenBank/DDBJ databases">
        <authorList>
            <consortium name="Genoscope - CEA"/>
            <person name="William W."/>
        </authorList>
    </citation>
    <scope>NUCLEOTIDE SEQUENCE</scope>
</reference>
<dbReference type="AlphaFoldDB" id="A0A3P5ZSI6"/>
<gene>
    <name evidence="2" type="ORF">BRAA03T14934Z</name>
    <name evidence="1" type="ORF">BRAPAZ1V2_A03P59980.2</name>
</gene>
<evidence type="ECO:0000313" key="2">
    <source>
        <dbReference type="EMBL" id="VDC83716.1"/>
    </source>
</evidence>
<name>A0A3P5ZSI6_BRACM</name>
<protein>
    <submittedName>
        <fullName evidence="1">Uncharacterized protein</fullName>
    </submittedName>
</protein>
<dbReference type="EMBL" id="LS974619">
    <property type="protein sequence ID" value="CAG7884655.1"/>
    <property type="molecule type" value="Genomic_DNA"/>
</dbReference>
<accession>A0A3P5ZSI6</accession>